<evidence type="ECO:0000313" key="2">
    <source>
        <dbReference type="EMBL" id="PTQ54633.1"/>
    </source>
</evidence>
<sequence>MRSLVVDRSKGKMRRPSSSAPGAARCDPASRGPVFFLWIGWPVGKNAV</sequence>
<proteinExistence type="predicted"/>
<evidence type="ECO:0000256" key="1">
    <source>
        <dbReference type="SAM" id="MobiDB-lite"/>
    </source>
</evidence>
<dbReference type="EMBL" id="PEBV01000002">
    <property type="protein sequence ID" value="PTQ54633.1"/>
    <property type="molecule type" value="Genomic_DNA"/>
</dbReference>
<evidence type="ECO:0000313" key="3">
    <source>
        <dbReference type="Proteomes" id="UP000244180"/>
    </source>
</evidence>
<feature type="region of interest" description="Disordered" evidence="1">
    <location>
        <begin position="1"/>
        <end position="30"/>
    </location>
</feature>
<dbReference type="AlphaFoldDB" id="A0A2T5GEN1"/>
<name>A0A2T5GEN1_HYDSH</name>
<dbReference type="Proteomes" id="UP000244180">
    <property type="component" value="Unassembled WGS sequence"/>
</dbReference>
<comment type="caution">
    <text evidence="2">The sequence shown here is derived from an EMBL/GenBank/DDBJ whole genome shotgun (WGS) entry which is preliminary data.</text>
</comment>
<organism evidence="2 3">
    <name type="scientific">Hydrogenibacillus schlegelii</name>
    <name type="common">Bacillus schlegelii</name>
    <dbReference type="NCBI Taxonomy" id="1484"/>
    <lineage>
        <taxon>Bacteria</taxon>
        <taxon>Bacillati</taxon>
        <taxon>Bacillota</taxon>
        <taxon>Bacilli</taxon>
        <taxon>Bacillales</taxon>
        <taxon>Bacillales Family X. Incertae Sedis</taxon>
        <taxon>Hydrogenibacillus</taxon>
    </lineage>
</organism>
<accession>A0A2T5GEN1</accession>
<protein>
    <submittedName>
        <fullName evidence="2">Uncharacterized protein</fullName>
    </submittedName>
</protein>
<feature type="compositionally biased region" description="Basic and acidic residues" evidence="1">
    <location>
        <begin position="1"/>
        <end position="10"/>
    </location>
</feature>
<reference evidence="2 3" key="1">
    <citation type="submission" date="2017-08" db="EMBL/GenBank/DDBJ databases">
        <title>Burning lignite coal seam in the remote Altai Mountains harbors a hydrogen-driven thermophilic microbial community.</title>
        <authorList>
            <person name="Kadnikov V.V."/>
            <person name="Mardanov A.V."/>
            <person name="Ivasenko D."/>
            <person name="Beletsky A.V."/>
            <person name="Karnachuk O.V."/>
            <person name="Ravin N.V."/>
        </authorList>
    </citation>
    <scope>NUCLEOTIDE SEQUENCE [LARGE SCALE GENOMIC DNA]</scope>
    <source>
        <strain evidence="2">AL33</strain>
    </source>
</reference>
<gene>
    <name evidence="2" type="ORF">HSCHL_2224</name>
</gene>